<accession>A0A9P5PNX9</accession>
<gene>
    <name evidence="1" type="ORF">BDP27DRAFT_1542172</name>
</gene>
<reference evidence="1" key="1">
    <citation type="submission" date="2020-11" db="EMBL/GenBank/DDBJ databases">
        <authorList>
            <consortium name="DOE Joint Genome Institute"/>
            <person name="Ahrendt S."/>
            <person name="Riley R."/>
            <person name="Andreopoulos W."/>
            <person name="Labutti K."/>
            <person name="Pangilinan J."/>
            <person name="Ruiz-Duenas F.J."/>
            <person name="Barrasa J.M."/>
            <person name="Sanchez-Garcia M."/>
            <person name="Camarero S."/>
            <person name="Miyauchi S."/>
            <person name="Serrano A."/>
            <person name="Linde D."/>
            <person name="Babiker R."/>
            <person name="Drula E."/>
            <person name="Ayuso-Fernandez I."/>
            <person name="Pacheco R."/>
            <person name="Padilla G."/>
            <person name="Ferreira P."/>
            <person name="Barriuso J."/>
            <person name="Kellner H."/>
            <person name="Castanera R."/>
            <person name="Alfaro M."/>
            <person name="Ramirez L."/>
            <person name="Pisabarro A.G."/>
            <person name="Kuo A."/>
            <person name="Tritt A."/>
            <person name="Lipzen A."/>
            <person name="He G."/>
            <person name="Yan M."/>
            <person name="Ng V."/>
            <person name="Cullen D."/>
            <person name="Martin F."/>
            <person name="Rosso M.-N."/>
            <person name="Henrissat B."/>
            <person name="Hibbett D."/>
            <person name="Martinez A.T."/>
            <person name="Grigoriev I.V."/>
        </authorList>
    </citation>
    <scope>NUCLEOTIDE SEQUENCE</scope>
    <source>
        <strain evidence="1">AH 40177</strain>
    </source>
</reference>
<dbReference type="Proteomes" id="UP000772434">
    <property type="component" value="Unassembled WGS sequence"/>
</dbReference>
<evidence type="ECO:0000313" key="1">
    <source>
        <dbReference type="EMBL" id="KAF9066714.1"/>
    </source>
</evidence>
<protein>
    <submittedName>
        <fullName evidence="1">Uncharacterized protein</fullName>
    </submittedName>
</protein>
<dbReference type="AlphaFoldDB" id="A0A9P5PNX9"/>
<sequence>MFGLRPGRLILLFSANRTLDKHDHRSAQNYLIYLIADLSNQKLLSSEGLEKYYEDELGSEEEAEESSGKYGCLGGGATSTNSYDGIGELVLRVWDGKTTKMLLARILFSSTSIAIYHIKYFIAPFLCWPYSFYRGANGPTKPSQLYYGFKLQVQVLGLHILLDPRDRVLVDDVAQLPAPTAWKAEAKFNEEKTVLVYSQRRMKKRSVWSTVAFTLQVVAEKRKKNARSTPAPSIWYTLTVAQSSNSSIHEDFSQRSLDPPQVLMGTMVSVNWVPSTFLAMISMAQVSPTLQVHASASRVTSKGAHLNAELNQFARSSASFEEVQGVISCKA</sequence>
<keyword evidence="2" id="KW-1185">Reference proteome</keyword>
<comment type="caution">
    <text evidence="1">The sequence shown here is derived from an EMBL/GenBank/DDBJ whole genome shotgun (WGS) entry which is preliminary data.</text>
</comment>
<evidence type="ECO:0000313" key="2">
    <source>
        <dbReference type="Proteomes" id="UP000772434"/>
    </source>
</evidence>
<organism evidence="1 2">
    <name type="scientific">Rhodocollybia butyracea</name>
    <dbReference type="NCBI Taxonomy" id="206335"/>
    <lineage>
        <taxon>Eukaryota</taxon>
        <taxon>Fungi</taxon>
        <taxon>Dikarya</taxon>
        <taxon>Basidiomycota</taxon>
        <taxon>Agaricomycotina</taxon>
        <taxon>Agaricomycetes</taxon>
        <taxon>Agaricomycetidae</taxon>
        <taxon>Agaricales</taxon>
        <taxon>Marasmiineae</taxon>
        <taxon>Omphalotaceae</taxon>
        <taxon>Rhodocollybia</taxon>
    </lineage>
</organism>
<name>A0A9P5PNX9_9AGAR</name>
<proteinExistence type="predicted"/>
<dbReference type="EMBL" id="JADNRY010000083">
    <property type="protein sequence ID" value="KAF9066714.1"/>
    <property type="molecule type" value="Genomic_DNA"/>
</dbReference>